<dbReference type="PROSITE" id="PS50109">
    <property type="entry name" value="HIS_KIN"/>
    <property type="match status" value="1"/>
</dbReference>
<keyword evidence="7 13" id="KW-0418">Kinase</keyword>
<keyword evidence="6 11" id="KW-0812">Transmembrane</keyword>
<reference evidence="13 14" key="1">
    <citation type="submission" date="2023-09" db="EMBL/GenBank/DDBJ databases">
        <authorList>
            <person name="Zhai L."/>
        </authorList>
    </citation>
    <scope>NUCLEOTIDE SEQUENCE [LARGE SCALE GENOMIC DNA]</scope>
    <source>
        <strain evidence="13 14">5 N-1</strain>
    </source>
</reference>
<dbReference type="Pfam" id="PF02518">
    <property type="entry name" value="HATPase_c"/>
    <property type="match status" value="1"/>
</dbReference>
<organism evidence="13 14">
    <name type="scientific">Clostridium aquiflavi</name>
    <dbReference type="NCBI Taxonomy" id="3073603"/>
    <lineage>
        <taxon>Bacteria</taxon>
        <taxon>Bacillati</taxon>
        <taxon>Bacillota</taxon>
        <taxon>Clostridia</taxon>
        <taxon>Eubacteriales</taxon>
        <taxon>Clostridiaceae</taxon>
        <taxon>Clostridium</taxon>
    </lineage>
</organism>
<dbReference type="InterPro" id="IPR036890">
    <property type="entry name" value="HATPase_C_sf"/>
</dbReference>
<dbReference type="EMBL" id="JAVJAN010000017">
    <property type="protein sequence ID" value="MDR5587358.1"/>
    <property type="molecule type" value="Genomic_DNA"/>
</dbReference>
<accession>A0ABU1EG37</accession>
<dbReference type="InterPro" id="IPR005467">
    <property type="entry name" value="His_kinase_dom"/>
</dbReference>
<dbReference type="InterPro" id="IPR004358">
    <property type="entry name" value="Sig_transdc_His_kin-like_C"/>
</dbReference>
<evidence type="ECO:0000256" key="4">
    <source>
        <dbReference type="ARBA" id="ARBA00022475"/>
    </source>
</evidence>
<comment type="subcellular location">
    <subcellularLocation>
        <location evidence="2">Cell membrane</location>
        <topology evidence="2">Multi-pass membrane protein</topology>
    </subcellularLocation>
</comment>
<evidence type="ECO:0000259" key="12">
    <source>
        <dbReference type="PROSITE" id="PS50109"/>
    </source>
</evidence>
<keyword evidence="9" id="KW-0902">Two-component regulatory system</keyword>
<proteinExistence type="predicted"/>
<evidence type="ECO:0000313" key="13">
    <source>
        <dbReference type="EMBL" id="MDR5587358.1"/>
    </source>
</evidence>
<dbReference type="Proteomes" id="UP001256646">
    <property type="component" value="Unassembled WGS sequence"/>
</dbReference>
<evidence type="ECO:0000256" key="8">
    <source>
        <dbReference type="ARBA" id="ARBA00022989"/>
    </source>
</evidence>
<feature type="domain" description="Histidine kinase" evidence="12">
    <location>
        <begin position="130"/>
        <end position="334"/>
    </location>
</feature>
<sequence>MKRESILFMIYSYIREKLKTILVFFIFILIFFTVYLLYHISLEPVLYSMLLTCTLAFLFSVYDFHKFYNKHIYLKDILNGVEEKLDNLPRNKSLIEKDYRSIIKALHKNNVELEHKVNNNRSEMIDYYTMWVHQIKTPISALHMILQSMDSGKYKKIMDQEVFKIEQYVEMVLHYLRLESMSCDLRLEEYELQNILHEVVKKHSMIFINKKISLDLEQIDYKVITDEKWLSFVLEQILSNALKYTREGKISIYMDKKREDTLIIKDTGIGIEEEDIFRVFERGFTGFNGRMNKKSTGIGLYLCKEILNNLSNKIFITSEVGKGTKVAIDFSRKNIEVE</sequence>
<feature type="transmembrane region" description="Helical" evidence="11">
    <location>
        <begin position="21"/>
        <end position="40"/>
    </location>
</feature>
<keyword evidence="5 13" id="KW-0808">Transferase</keyword>
<feature type="transmembrane region" description="Helical" evidence="11">
    <location>
        <begin position="46"/>
        <end position="65"/>
    </location>
</feature>
<keyword evidence="10 11" id="KW-0472">Membrane</keyword>
<gene>
    <name evidence="13" type="ORF">RGC78_07720</name>
</gene>
<evidence type="ECO:0000256" key="5">
    <source>
        <dbReference type="ARBA" id="ARBA00022679"/>
    </source>
</evidence>
<evidence type="ECO:0000256" key="6">
    <source>
        <dbReference type="ARBA" id="ARBA00022692"/>
    </source>
</evidence>
<dbReference type="PRINTS" id="PR00344">
    <property type="entry name" value="BCTRLSENSOR"/>
</dbReference>
<dbReference type="RefSeq" id="WP_309556355.1">
    <property type="nucleotide sequence ID" value="NZ_JAVJAN010000017.1"/>
</dbReference>
<dbReference type="PANTHER" id="PTHR45453:SF2">
    <property type="entry name" value="HISTIDINE KINASE"/>
    <property type="match status" value="1"/>
</dbReference>
<dbReference type="InterPro" id="IPR003594">
    <property type="entry name" value="HATPase_dom"/>
</dbReference>
<dbReference type="PANTHER" id="PTHR45453">
    <property type="entry name" value="PHOSPHATE REGULON SENSOR PROTEIN PHOR"/>
    <property type="match status" value="1"/>
</dbReference>
<evidence type="ECO:0000256" key="1">
    <source>
        <dbReference type="ARBA" id="ARBA00000085"/>
    </source>
</evidence>
<dbReference type="InterPro" id="IPR050351">
    <property type="entry name" value="BphY/WalK/GraS-like"/>
</dbReference>
<dbReference type="EC" id="2.7.13.3" evidence="3"/>
<protein>
    <recommendedName>
        <fullName evidence="3">histidine kinase</fullName>
        <ecNumber evidence="3">2.7.13.3</ecNumber>
    </recommendedName>
</protein>
<evidence type="ECO:0000256" key="2">
    <source>
        <dbReference type="ARBA" id="ARBA00004651"/>
    </source>
</evidence>
<comment type="catalytic activity">
    <reaction evidence="1">
        <text>ATP + protein L-histidine = ADP + protein N-phospho-L-histidine.</text>
        <dbReference type="EC" id="2.7.13.3"/>
    </reaction>
</comment>
<name>A0ABU1EG37_9CLOT</name>
<keyword evidence="8 11" id="KW-1133">Transmembrane helix</keyword>
<evidence type="ECO:0000256" key="11">
    <source>
        <dbReference type="SAM" id="Phobius"/>
    </source>
</evidence>
<dbReference type="SUPFAM" id="SSF55874">
    <property type="entry name" value="ATPase domain of HSP90 chaperone/DNA topoisomerase II/histidine kinase"/>
    <property type="match status" value="1"/>
</dbReference>
<dbReference type="GO" id="GO:0004673">
    <property type="term" value="F:protein histidine kinase activity"/>
    <property type="evidence" value="ECO:0007669"/>
    <property type="project" value="UniProtKB-EC"/>
</dbReference>
<keyword evidence="14" id="KW-1185">Reference proteome</keyword>
<dbReference type="SMART" id="SM00387">
    <property type="entry name" value="HATPase_c"/>
    <property type="match status" value="1"/>
</dbReference>
<dbReference type="Gene3D" id="3.30.565.10">
    <property type="entry name" value="Histidine kinase-like ATPase, C-terminal domain"/>
    <property type="match status" value="1"/>
</dbReference>
<keyword evidence="4" id="KW-1003">Cell membrane</keyword>
<evidence type="ECO:0000313" key="14">
    <source>
        <dbReference type="Proteomes" id="UP001256646"/>
    </source>
</evidence>
<evidence type="ECO:0000256" key="9">
    <source>
        <dbReference type="ARBA" id="ARBA00023012"/>
    </source>
</evidence>
<evidence type="ECO:0000256" key="10">
    <source>
        <dbReference type="ARBA" id="ARBA00023136"/>
    </source>
</evidence>
<evidence type="ECO:0000256" key="7">
    <source>
        <dbReference type="ARBA" id="ARBA00022777"/>
    </source>
</evidence>
<comment type="caution">
    <text evidence="13">The sequence shown here is derived from an EMBL/GenBank/DDBJ whole genome shotgun (WGS) entry which is preliminary data.</text>
</comment>
<evidence type="ECO:0000256" key="3">
    <source>
        <dbReference type="ARBA" id="ARBA00012438"/>
    </source>
</evidence>